<sequence length="257" mass="27317">MIDVQDDHLGGTAGLASGLDGAGRSVSATHETHRAGGSAAALQEFLGGTDAGEVDPCTGTTLEDRSFFAVPVEDGIHRVVDRQNEACARLLRHALDADVEPHRAVERCALRDEDELQLIAEGFGLVGIHEIAAIGSPVGNGVGNPGDHLAQRGLALRGTRRTAEVLLSNDIGGVQRPPNRKFNVELLEGNRTVLPVADASVPSLPHDLVIRVRTRGGEMPPNTDPELLRRNRHAVLPFVPFLTTDPPWSCRSPEASG</sequence>
<evidence type="ECO:0000313" key="1">
    <source>
        <dbReference type="EMBL" id="CAB4824380.1"/>
    </source>
</evidence>
<gene>
    <name evidence="1" type="ORF">UFOPK3001_02375</name>
    <name evidence="2" type="ORF">UFOPK3954_02052</name>
</gene>
<name>A0A6J7PLK1_9ZZZZ</name>
<dbReference type="AlphaFoldDB" id="A0A6J7PLK1"/>
<protein>
    <submittedName>
        <fullName evidence="2">Unannotated protein</fullName>
    </submittedName>
</protein>
<dbReference type="EMBL" id="CAFBON010000274">
    <property type="protein sequence ID" value="CAB5006048.1"/>
    <property type="molecule type" value="Genomic_DNA"/>
</dbReference>
<proteinExistence type="predicted"/>
<evidence type="ECO:0000313" key="2">
    <source>
        <dbReference type="EMBL" id="CAB5006048.1"/>
    </source>
</evidence>
<accession>A0A6J7PLK1</accession>
<organism evidence="2">
    <name type="scientific">freshwater metagenome</name>
    <dbReference type="NCBI Taxonomy" id="449393"/>
    <lineage>
        <taxon>unclassified sequences</taxon>
        <taxon>metagenomes</taxon>
        <taxon>ecological metagenomes</taxon>
    </lineage>
</organism>
<dbReference type="EMBL" id="CAFAAJ010000226">
    <property type="protein sequence ID" value="CAB4824380.1"/>
    <property type="molecule type" value="Genomic_DNA"/>
</dbReference>
<reference evidence="2" key="1">
    <citation type="submission" date="2020-05" db="EMBL/GenBank/DDBJ databases">
        <authorList>
            <person name="Chiriac C."/>
            <person name="Salcher M."/>
            <person name="Ghai R."/>
            <person name="Kavagutti S V."/>
        </authorList>
    </citation>
    <scope>NUCLEOTIDE SEQUENCE</scope>
</reference>